<dbReference type="InterPro" id="IPR001789">
    <property type="entry name" value="Sig_transdc_resp-reg_receiver"/>
</dbReference>
<dbReference type="InterPro" id="IPR035965">
    <property type="entry name" value="PAS-like_dom_sf"/>
</dbReference>
<evidence type="ECO:0000256" key="5">
    <source>
        <dbReference type="SAM" id="Coils"/>
    </source>
</evidence>
<dbReference type="SUPFAM" id="SSF55785">
    <property type="entry name" value="PYP-like sensor domain (PAS domain)"/>
    <property type="match status" value="2"/>
</dbReference>
<evidence type="ECO:0000259" key="7">
    <source>
        <dbReference type="PROSITE" id="PS50109"/>
    </source>
</evidence>
<dbReference type="EMBL" id="JBGBZJ010000003">
    <property type="protein sequence ID" value="MEY9453326.1"/>
    <property type="molecule type" value="Genomic_DNA"/>
</dbReference>
<sequence length="811" mass="89742">MMKQEPIRILLLEDSEIDAELLAAHLSKAQLGFTLDRVYNRRDFVAALEGGGHDIVLADYSLPDFDGLSALNISTVLQPDLPFIFVSGVVGEEFATNALKRGATDYVVKRNLTRLSTAVERALEQARQRASAKKIQDALARSEVSARLAMEAAKLGLWDYDPATRELKWDASAKAMLGWPVQKSPGYRDYLAACHPDDRDRLHQAVRQATKWSREHDGTFGAEYRIFSDAGSERWVAARGQALFEEKEFKRFVGVVRDITEERRAKKDLEDLTTDLERRVAERTAERDSLWRLSPDLFAVIGREGRLRRLNPAWSTMLGYAEGTLTESMFDLLLPPEERTEVKRQLADTIRDRTVGRFESRIRHANGEWRWVTWNAAPDEEAIYLVGRDCTAERAAATALAERNAELARQIEERERVEQTLRQMQRLEAVGQLTAGVAHDFNNLLTVILGNIAFVEKRFDKPEREQDVRSRLQYMRTAAERGATLTAQLLAFSRRQKLEPKPVDLNETVTGMSELLQSTMKGSIRIETVLKSDLAPALVDPTQIELIILNLAINARDAMEIGGALTVETSQAVVKEPPARPADPPPGDYVVLTVSDTGTGIPPHVLDHVFEPFFTTKEVGKGSGLGLPQVFGFAKQSGGGVKIRTATGEGTSVSVYLPRAANASQAPGQTPKSETASGRASAKTILLVDDDSAVREVVGMMLEELGYSVVSVGSGAAALDILAGPEHFDALIVDYAMPAMSGVEVAKKAHGLRPHLPTLFATGYADLKALEEIHHARLIRKPFQEEELARRLHEAFAEFDDPKIVRLRGAG</sequence>
<evidence type="ECO:0000259" key="10">
    <source>
        <dbReference type="PROSITE" id="PS50113"/>
    </source>
</evidence>
<dbReference type="InterPro" id="IPR003594">
    <property type="entry name" value="HATPase_dom"/>
</dbReference>
<evidence type="ECO:0000256" key="1">
    <source>
        <dbReference type="ARBA" id="ARBA00000085"/>
    </source>
</evidence>
<dbReference type="InterPro" id="IPR005467">
    <property type="entry name" value="His_kinase_dom"/>
</dbReference>
<dbReference type="PROSITE" id="PS50112">
    <property type="entry name" value="PAS"/>
    <property type="match status" value="1"/>
</dbReference>
<dbReference type="InterPro" id="IPR003661">
    <property type="entry name" value="HisK_dim/P_dom"/>
</dbReference>
<evidence type="ECO:0000259" key="9">
    <source>
        <dbReference type="PROSITE" id="PS50112"/>
    </source>
</evidence>
<dbReference type="Pfam" id="PF00512">
    <property type="entry name" value="HisKA"/>
    <property type="match status" value="1"/>
</dbReference>
<dbReference type="Gene3D" id="3.40.50.2300">
    <property type="match status" value="2"/>
</dbReference>
<dbReference type="PROSITE" id="PS50113">
    <property type="entry name" value="PAC"/>
    <property type="match status" value="1"/>
</dbReference>
<feature type="coiled-coil region" evidence="5">
    <location>
        <begin position="259"/>
        <end position="286"/>
    </location>
</feature>
<dbReference type="CDD" id="cd00130">
    <property type="entry name" value="PAS"/>
    <property type="match status" value="2"/>
</dbReference>
<keyword evidence="5" id="KW-0175">Coiled coil</keyword>
<dbReference type="EC" id="2.7.13.3" evidence="2"/>
<gene>
    <name evidence="11" type="ORF">ABIG07_002274</name>
</gene>
<evidence type="ECO:0000256" key="2">
    <source>
        <dbReference type="ARBA" id="ARBA00012438"/>
    </source>
</evidence>
<dbReference type="Proteomes" id="UP001565369">
    <property type="component" value="Unassembled WGS sequence"/>
</dbReference>
<feature type="domain" description="Response regulatory" evidence="8">
    <location>
        <begin position="684"/>
        <end position="796"/>
    </location>
</feature>
<dbReference type="SMART" id="SM00091">
    <property type="entry name" value="PAS"/>
    <property type="match status" value="2"/>
</dbReference>
<dbReference type="SUPFAM" id="SSF47384">
    <property type="entry name" value="Homodimeric domain of signal transducing histidine kinase"/>
    <property type="match status" value="1"/>
</dbReference>
<dbReference type="SUPFAM" id="SSF52172">
    <property type="entry name" value="CheY-like"/>
    <property type="match status" value="2"/>
</dbReference>
<keyword evidence="3 4" id="KW-0597">Phosphoprotein</keyword>
<dbReference type="InterPro" id="IPR001610">
    <property type="entry name" value="PAC"/>
</dbReference>
<dbReference type="PANTHER" id="PTHR43065">
    <property type="entry name" value="SENSOR HISTIDINE KINASE"/>
    <property type="match status" value="1"/>
</dbReference>
<evidence type="ECO:0000313" key="12">
    <source>
        <dbReference type="Proteomes" id="UP001565369"/>
    </source>
</evidence>
<dbReference type="InterPro" id="IPR004358">
    <property type="entry name" value="Sig_transdc_His_kin-like_C"/>
</dbReference>
<dbReference type="SUPFAM" id="SSF55874">
    <property type="entry name" value="ATPase domain of HSP90 chaperone/DNA topoisomerase II/histidine kinase"/>
    <property type="match status" value="1"/>
</dbReference>
<dbReference type="InterPro" id="IPR000014">
    <property type="entry name" value="PAS"/>
</dbReference>
<dbReference type="Gene3D" id="3.30.565.10">
    <property type="entry name" value="Histidine kinase-like ATPase, C-terminal domain"/>
    <property type="match status" value="1"/>
</dbReference>
<dbReference type="NCBIfam" id="TIGR00229">
    <property type="entry name" value="sensory_box"/>
    <property type="match status" value="2"/>
</dbReference>
<dbReference type="InterPro" id="IPR011006">
    <property type="entry name" value="CheY-like_superfamily"/>
</dbReference>
<protein>
    <recommendedName>
        <fullName evidence="2">histidine kinase</fullName>
        <ecNumber evidence="2">2.7.13.3</ecNumber>
    </recommendedName>
</protein>
<dbReference type="Pfam" id="PF08447">
    <property type="entry name" value="PAS_3"/>
    <property type="match status" value="1"/>
</dbReference>
<dbReference type="Pfam" id="PF02518">
    <property type="entry name" value="HATPase_c"/>
    <property type="match status" value="1"/>
</dbReference>
<organism evidence="11 12">
    <name type="scientific">Bradyrhizobium ottawaense</name>
    <dbReference type="NCBI Taxonomy" id="931866"/>
    <lineage>
        <taxon>Bacteria</taxon>
        <taxon>Pseudomonadati</taxon>
        <taxon>Pseudomonadota</taxon>
        <taxon>Alphaproteobacteria</taxon>
        <taxon>Hyphomicrobiales</taxon>
        <taxon>Nitrobacteraceae</taxon>
        <taxon>Bradyrhizobium</taxon>
    </lineage>
</organism>
<dbReference type="PANTHER" id="PTHR43065:SF49">
    <property type="entry name" value="HISTIDINE KINASE"/>
    <property type="match status" value="1"/>
</dbReference>
<dbReference type="SMART" id="SM00388">
    <property type="entry name" value="HisKA"/>
    <property type="match status" value="1"/>
</dbReference>
<feature type="domain" description="Response regulatory" evidence="8">
    <location>
        <begin position="8"/>
        <end position="124"/>
    </location>
</feature>
<feature type="domain" description="PAC" evidence="10">
    <location>
        <begin position="220"/>
        <end position="271"/>
    </location>
</feature>
<feature type="coiled-coil region" evidence="5">
    <location>
        <begin position="397"/>
        <end position="427"/>
    </location>
</feature>
<feature type="compositionally biased region" description="Polar residues" evidence="6">
    <location>
        <begin position="662"/>
        <end position="678"/>
    </location>
</feature>
<accession>A0ABV4FNZ8</accession>
<dbReference type="PROSITE" id="PS50109">
    <property type="entry name" value="HIS_KIN"/>
    <property type="match status" value="1"/>
</dbReference>
<dbReference type="Gene3D" id="3.30.450.20">
    <property type="entry name" value="PAS domain"/>
    <property type="match status" value="2"/>
</dbReference>
<dbReference type="Pfam" id="PF08448">
    <property type="entry name" value="PAS_4"/>
    <property type="match status" value="1"/>
</dbReference>
<dbReference type="CDD" id="cd00156">
    <property type="entry name" value="REC"/>
    <property type="match status" value="1"/>
</dbReference>
<dbReference type="InterPro" id="IPR000700">
    <property type="entry name" value="PAS-assoc_C"/>
</dbReference>
<feature type="modified residue" description="4-aspartylphosphate" evidence="4">
    <location>
        <position position="59"/>
    </location>
</feature>
<feature type="domain" description="PAS" evidence="9">
    <location>
        <begin position="142"/>
        <end position="213"/>
    </location>
</feature>
<feature type="region of interest" description="Disordered" evidence="6">
    <location>
        <begin position="662"/>
        <end position="681"/>
    </location>
</feature>
<dbReference type="InterPro" id="IPR036890">
    <property type="entry name" value="HATPase_C_sf"/>
</dbReference>
<evidence type="ECO:0000313" key="11">
    <source>
        <dbReference type="EMBL" id="MEY9453326.1"/>
    </source>
</evidence>
<dbReference type="CDD" id="cd00082">
    <property type="entry name" value="HisKA"/>
    <property type="match status" value="1"/>
</dbReference>
<comment type="caution">
    <text evidence="11">The sequence shown here is derived from an EMBL/GenBank/DDBJ whole genome shotgun (WGS) entry which is preliminary data.</text>
</comment>
<feature type="domain" description="Histidine kinase" evidence="7">
    <location>
        <begin position="436"/>
        <end position="661"/>
    </location>
</feature>
<dbReference type="Pfam" id="PF00072">
    <property type="entry name" value="Response_reg"/>
    <property type="match status" value="2"/>
</dbReference>
<evidence type="ECO:0000256" key="4">
    <source>
        <dbReference type="PROSITE-ProRule" id="PRU00169"/>
    </source>
</evidence>
<keyword evidence="12" id="KW-1185">Reference proteome</keyword>
<evidence type="ECO:0000256" key="6">
    <source>
        <dbReference type="SAM" id="MobiDB-lite"/>
    </source>
</evidence>
<dbReference type="SMART" id="SM00387">
    <property type="entry name" value="HATPase_c"/>
    <property type="match status" value="1"/>
</dbReference>
<dbReference type="SMART" id="SM00448">
    <property type="entry name" value="REC"/>
    <property type="match status" value="2"/>
</dbReference>
<dbReference type="PRINTS" id="PR00344">
    <property type="entry name" value="BCTRLSENSOR"/>
</dbReference>
<proteinExistence type="predicted"/>
<dbReference type="RefSeq" id="WP_049801895.1">
    <property type="nucleotide sequence ID" value="NZ_AP021854.1"/>
</dbReference>
<feature type="modified residue" description="4-aspartylphosphate" evidence="4">
    <location>
        <position position="734"/>
    </location>
</feature>
<dbReference type="Gene3D" id="2.10.70.100">
    <property type="match status" value="1"/>
</dbReference>
<dbReference type="InterPro" id="IPR013655">
    <property type="entry name" value="PAS_fold_3"/>
</dbReference>
<dbReference type="SMART" id="SM00086">
    <property type="entry name" value="PAC"/>
    <property type="match status" value="2"/>
</dbReference>
<evidence type="ECO:0000259" key="8">
    <source>
        <dbReference type="PROSITE" id="PS50110"/>
    </source>
</evidence>
<evidence type="ECO:0000256" key="3">
    <source>
        <dbReference type="ARBA" id="ARBA00022553"/>
    </source>
</evidence>
<dbReference type="InterPro" id="IPR036097">
    <property type="entry name" value="HisK_dim/P_sf"/>
</dbReference>
<dbReference type="InterPro" id="IPR013656">
    <property type="entry name" value="PAS_4"/>
</dbReference>
<comment type="catalytic activity">
    <reaction evidence="1">
        <text>ATP + protein L-histidine = ADP + protein N-phospho-L-histidine.</text>
        <dbReference type="EC" id="2.7.13.3"/>
    </reaction>
</comment>
<dbReference type="Gene3D" id="1.10.287.130">
    <property type="match status" value="1"/>
</dbReference>
<name>A0ABV4FNZ8_9BRAD</name>
<reference evidence="11 12" key="1">
    <citation type="submission" date="2024-07" db="EMBL/GenBank/DDBJ databases">
        <title>Genomic Encyclopedia of Type Strains, Phase V (KMG-V): Genome sequencing to study the core and pangenomes of soil and plant-associated prokaryotes.</title>
        <authorList>
            <person name="Whitman W."/>
        </authorList>
    </citation>
    <scope>NUCLEOTIDE SEQUENCE [LARGE SCALE GENOMIC DNA]</scope>
    <source>
        <strain evidence="11 12">USDA 152</strain>
    </source>
</reference>
<dbReference type="PROSITE" id="PS50110">
    <property type="entry name" value="RESPONSE_REGULATORY"/>
    <property type="match status" value="2"/>
</dbReference>